<evidence type="ECO:0000256" key="7">
    <source>
        <dbReference type="ARBA" id="ARBA00047899"/>
    </source>
</evidence>
<evidence type="ECO:0000256" key="4">
    <source>
        <dbReference type="ARBA" id="ARBA00022741"/>
    </source>
</evidence>
<gene>
    <name evidence="10" type="ORF">H920_04910</name>
</gene>
<dbReference type="Pfam" id="PF00069">
    <property type="entry name" value="Pkinase"/>
    <property type="match status" value="1"/>
</dbReference>
<dbReference type="PANTHER" id="PTHR24346:SF3">
    <property type="entry name" value="GENE 10662-RELATED"/>
    <property type="match status" value="1"/>
</dbReference>
<dbReference type="SUPFAM" id="SSF56112">
    <property type="entry name" value="Protein kinase-like (PK-like)"/>
    <property type="match status" value="1"/>
</dbReference>
<dbReference type="InterPro" id="IPR011009">
    <property type="entry name" value="Kinase-like_dom_sf"/>
</dbReference>
<dbReference type="EC" id="2.7.11.1" evidence="1"/>
<dbReference type="OrthoDB" id="6513151at2759"/>
<name>A0A091DTT3_FUKDA</name>
<dbReference type="AlphaFoldDB" id="A0A091DTT3"/>
<dbReference type="PROSITE" id="PS50011">
    <property type="entry name" value="PROTEIN_KINASE_DOM"/>
    <property type="match status" value="1"/>
</dbReference>
<dbReference type="GO" id="GO:0050321">
    <property type="term" value="F:tau-protein kinase activity"/>
    <property type="evidence" value="ECO:0007669"/>
    <property type="project" value="TreeGrafter"/>
</dbReference>
<dbReference type="GO" id="GO:0035556">
    <property type="term" value="P:intracellular signal transduction"/>
    <property type="evidence" value="ECO:0007669"/>
    <property type="project" value="TreeGrafter"/>
</dbReference>
<evidence type="ECO:0000256" key="5">
    <source>
        <dbReference type="ARBA" id="ARBA00022777"/>
    </source>
</evidence>
<evidence type="ECO:0000259" key="9">
    <source>
        <dbReference type="PROSITE" id="PS50011"/>
    </source>
</evidence>
<dbReference type="GO" id="GO:0005737">
    <property type="term" value="C:cytoplasm"/>
    <property type="evidence" value="ECO:0007669"/>
    <property type="project" value="TreeGrafter"/>
</dbReference>
<sequence>MEAGILKDLQHPNITQLLKVIETKDKEYLVLDYVMGLNLGQEIFQSKSQRLQKDAWRTFQDILRAVDYFHEQGIVHGDLKPQNVLIDTQGHAKVCFGFGFRFLPGQEVTAVGGTPAYYAPERILYQTYEGPPLGIWALE</sequence>
<evidence type="ECO:0000256" key="6">
    <source>
        <dbReference type="ARBA" id="ARBA00022840"/>
    </source>
</evidence>
<keyword evidence="4" id="KW-0547">Nucleotide-binding</keyword>
<evidence type="ECO:0000313" key="11">
    <source>
        <dbReference type="Proteomes" id="UP000028990"/>
    </source>
</evidence>
<proteinExistence type="predicted"/>
<evidence type="ECO:0000313" key="10">
    <source>
        <dbReference type="EMBL" id="KFO33665.1"/>
    </source>
</evidence>
<dbReference type="Proteomes" id="UP000028990">
    <property type="component" value="Unassembled WGS sequence"/>
</dbReference>
<dbReference type="GO" id="GO:0000226">
    <property type="term" value="P:microtubule cytoskeleton organization"/>
    <property type="evidence" value="ECO:0007669"/>
    <property type="project" value="TreeGrafter"/>
</dbReference>
<dbReference type="Gene3D" id="1.10.510.10">
    <property type="entry name" value="Transferase(Phosphotransferase) domain 1"/>
    <property type="match status" value="1"/>
</dbReference>
<protein>
    <recommendedName>
        <fullName evidence="1">non-specific serine/threonine protein kinase</fullName>
        <ecNumber evidence="1">2.7.11.1</ecNumber>
    </recommendedName>
</protein>
<evidence type="ECO:0000256" key="2">
    <source>
        <dbReference type="ARBA" id="ARBA00022527"/>
    </source>
</evidence>
<dbReference type="SMART" id="SM00220">
    <property type="entry name" value="S_TKc"/>
    <property type="match status" value="1"/>
</dbReference>
<dbReference type="PANTHER" id="PTHR24346">
    <property type="entry name" value="MAP/MICROTUBULE AFFINITY-REGULATING KINASE"/>
    <property type="match status" value="1"/>
</dbReference>
<dbReference type="EMBL" id="KN122061">
    <property type="protein sequence ID" value="KFO33665.1"/>
    <property type="molecule type" value="Genomic_DNA"/>
</dbReference>
<keyword evidence="3" id="KW-0808">Transferase</keyword>
<dbReference type="InterPro" id="IPR000719">
    <property type="entry name" value="Prot_kinase_dom"/>
</dbReference>
<keyword evidence="2" id="KW-0723">Serine/threonine-protein kinase</keyword>
<evidence type="ECO:0000256" key="3">
    <source>
        <dbReference type="ARBA" id="ARBA00022679"/>
    </source>
</evidence>
<accession>A0A091DTT3</accession>
<comment type="catalytic activity">
    <reaction evidence="7">
        <text>L-threonyl-[protein] + ATP = O-phospho-L-threonyl-[protein] + ADP + H(+)</text>
        <dbReference type="Rhea" id="RHEA:46608"/>
        <dbReference type="Rhea" id="RHEA-COMP:11060"/>
        <dbReference type="Rhea" id="RHEA-COMP:11605"/>
        <dbReference type="ChEBI" id="CHEBI:15378"/>
        <dbReference type="ChEBI" id="CHEBI:30013"/>
        <dbReference type="ChEBI" id="CHEBI:30616"/>
        <dbReference type="ChEBI" id="CHEBI:61977"/>
        <dbReference type="ChEBI" id="CHEBI:456216"/>
        <dbReference type="EC" id="2.7.11.1"/>
    </reaction>
</comment>
<organism evidence="10 11">
    <name type="scientific">Fukomys damarensis</name>
    <name type="common">Damaraland mole rat</name>
    <name type="synonym">Cryptomys damarensis</name>
    <dbReference type="NCBI Taxonomy" id="885580"/>
    <lineage>
        <taxon>Eukaryota</taxon>
        <taxon>Metazoa</taxon>
        <taxon>Chordata</taxon>
        <taxon>Craniata</taxon>
        <taxon>Vertebrata</taxon>
        <taxon>Euteleostomi</taxon>
        <taxon>Mammalia</taxon>
        <taxon>Eutheria</taxon>
        <taxon>Euarchontoglires</taxon>
        <taxon>Glires</taxon>
        <taxon>Rodentia</taxon>
        <taxon>Hystricomorpha</taxon>
        <taxon>Bathyergidae</taxon>
        <taxon>Fukomys</taxon>
    </lineage>
</organism>
<evidence type="ECO:0000256" key="8">
    <source>
        <dbReference type="ARBA" id="ARBA00048679"/>
    </source>
</evidence>
<keyword evidence="6" id="KW-0067">ATP-binding</keyword>
<feature type="domain" description="Protein kinase" evidence="9">
    <location>
        <begin position="1"/>
        <end position="139"/>
    </location>
</feature>
<keyword evidence="5 10" id="KW-0418">Kinase</keyword>
<dbReference type="InterPro" id="IPR008271">
    <property type="entry name" value="Ser/Thr_kinase_AS"/>
</dbReference>
<evidence type="ECO:0000256" key="1">
    <source>
        <dbReference type="ARBA" id="ARBA00012513"/>
    </source>
</evidence>
<comment type="catalytic activity">
    <reaction evidence="8">
        <text>L-seryl-[protein] + ATP = O-phospho-L-seryl-[protein] + ADP + H(+)</text>
        <dbReference type="Rhea" id="RHEA:17989"/>
        <dbReference type="Rhea" id="RHEA-COMP:9863"/>
        <dbReference type="Rhea" id="RHEA-COMP:11604"/>
        <dbReference type="ChEBI" id="CHEBI:15378"/>
        <dbReference type="ChEBI" id="CHEBI:29999"/>
        <dbReference type="ChEBI" id="CHEBI:30616"/>
        <dbReference type="ChEBI" id="CHEBI:83421"/>
        <dbReference type="ChEBI" id="CHEBI:456216"/>
        <dbReference type="EC" id="2.7.11.1"/>
    </reaction>
</comment>
<keyword evidence="11" id="KW-1185">Reference proteome</keyword>
<dbReference type="GO" id="GO:0005524">
    <property type="term" value="F:ATP binding"/>
    <property type="evidence" value="ECO:0007669"/>
    <property type="project" value="UniProtKB-KW"/>
</dbReference>
<dbReference type="PROSITE" id="PS00108">
    <property type="entry name" value="PROTEIN_KINASE_ST"/>
    <property type="match status" value="1"/>
</dbReference>
<reference evidence="10 11" key="1">
    <citation type="submission" date="2013-11" db="EMBL/GenBank/DDBJ databases">
        <title>The Damaraland mole rat (Fukomys damarensis) genome and evolution of African mole rats.</title>
        <authorList>
            <person name="Gladyshev V.N."/>
            <person name="Fang X."/>
        </authorList>
    </citation>
    <scope>NUCLEOTIDE SEQUENCE [LARGE SCALE GENOMIC DNA]</scope>
    <source>
        <tissue evidence="10">Liver</tissue>
    </source>
</reference>